<dbReference type="SFLD" id="SFLDS00029">
    <property type="entry name" value="Radical_SAM"/>
    <property type="match status" value="1"/>
</dbReference>
<dbReference type="InterPro" id="IPR007197">
    <property type="entry name" value="rSAM"/>
</dbReference>
<dbReference type="SUPFAM" id="SSF102114">
    <property type="entry name" value="Radical SAM enzymes"/>
    <property type="match status" value="1"/>
</dbReference>
<evidence type="ECO:0000313" key="7">
    <source>
        <dbReference type="EMBL" id="SVC80638.1"/>
    </source>
</evidence>
<proteinExistence type="predicted"/>
<evidence type="ECO:0000256" key="5">
    <source>
        <dbReference type="ARBA" id="ARBA00023014"/>
    </source>
</evidence>
<keyword evidence="4" id="KW-0408">Iron</keyword>
<dbReference type="InterPro" id="IPR006158">
    <property type="entry name" value="Cobalamin-bd"/>
</dbReference>
<organism evidence="7">
    <name type="scientific">marine metagenome</name>
    <dbReference type="NCBI Taxonomy" id="408172"/>
    <lineage>
        <taxon>unclassified sequences</taxon>
        <taxon>metagenomes</taxon>
        <taxon>ecological metagenomes</taxon>
    </lineage>
</organism>
<reference evidence="7" key="1">
    <citation type="submission" date="2018-05" db="EMBL/GenBank/DDBJ databases">
        <authorList>
            <person name="Lanie J.A."/>
            <person name="Ng W.-L."/>
            <person name="Kazmierczak K.M."/>
            <person name="Andrzejewski T.M."/>
            <person name="Davidsen T.M."/>
            <person name="Wayne K.J."/>
            <person name="Tettelin H."/>
            <person name="Glass J.I."/>
            <person name="Rusch D."/>
            <person name="Podicherti R."/>
            <person name="Tsui H.-C.T."/>
            <person name="Winkler M.E."/>
        </authorList>
    </citation>
    <scope>NUCLEOTIDE SEQUENCE</scope>
</reference>
<keyword evidence="2" id="KW-0949">S-adenosyl-L-methionine</keyword>
<dbReference type="GO" id="GO:0003824">
    <property type="term" value="F:catalytic activity"/>
    <property type="evidence" value="ECO:0007669"/>
    <property type="project" value="InterPro"/>
</dbReference>
<dbReference type="GO" id="GO:0031419">
    <property type="term" value="F:cobalamin binding"/>
    <property type="evidence" value="ECO:0007669"/>
    <property type="project" value="InterPro"/>
</dbReference>
<comment type="cofactor">
    <cofactor evidence="1">
        <name>[4Fe-4S] cluster</name>
        <dbReference type="ChEBI" id="CHEBI:49883"/>
    </cofactor>
</comment>
<dbReference type="PROSITE" id="PS51332">
    <property type="entry name" value="B12_BINDING"/>
    <property type="match status" value="1"/>
</dbReference>
<dbReference type="InterPro" id="IPR051198">
    <property type="entry name" value="BchE-like"/>
</dbReference>
<dbReference type="Gene3D" id="3.80.30.20">
    <property type="entry name" value="tm_1862 like domain"/>
    <property type="match status" value="1"/>
</dbReference>
<evidence type="ECO:0000259" key="6">
    <source>
        <dbReference type="PROSITE" id="PS51332"/>
    </source>
</evidence>
<dbReference type="GO" id="GO:0005829">
    <property type="term" value="C:cytosol"/>
    <property type="evidence" value="ECO:0007669"/>
    <property type="project" value="TreeGrafter"/>
</dbReference>
<evidence type="ECO:0000256" key="1">
    <source>
        <dbReference type="ARBA" id="ARBA00001966"/>
    </source>
</evidence>
<evidence type="ECO:0000256" key="2">
    <source>
        <dbReference type="ARBA" id="ARBA00022691"/>
    </source>
</evidence>
<keyword evidence="5" id="KW-0411">Iron-sulfur</keyword>
<dbReference type="PANTHER" id="PTHR43409">
    <property type="entry name" value="ANAEROBIC MAGNESIUM-PROTOPORPHYRIN IX MONOMETHYL ESTER CYCLASE-RELATED"/>
    <property type="match status" value="1"/>
</dbReference>
<name>A0A382Q6S0_9ZZZZ</name>
<sequence>MIKVNSSQFNYQYGDQIHFPYSIGSLISYLNSNYEIHNDCKFERTFVFRDKINEYITLCKDTNILLCSCYVWNWEITVYLAREVKKLNPNCIVIFGGPQVPLVTNDFFKEFPYVDILVHGEGELILKNILTAYMNDKDYSQIRGITTKEFTNPPEARIDDLDIIPSPYLTNTIWNLVEKINGVKWIASWETNRGCPYLCTFCDWGSATATKMRNWAEDRLFKEIEWFADNKIPYIDCCDANFGIYQDRDKRIATKLKEETLKKGYPQTFRQSWAKNSSEKIIPVAKELQQAGLLTGVGIALETLDEETLKIIKRKNIDFDTLSEL</sequence>
<gene>
    <name evidence="7" type="ORF">METZ01_LOCUS333492</name>
</gene>
<dbReference type="InterPro" id="IPR023404">
    <property type="entry name" value="rSAM_horseshoe"/>
</dbReference>
<evidence type="ECO:0000256" key="4">
    <source>
        <dbReference type="ARBA" id="ARBA00023004"/>
    </source>
</evidence>
<dbReference type="GO" id="GO:0051536">
    <property type="term" value="F:iron-sulfur cluster binding"/>
    <property type="evidence" value="ECO:0007669"/>
    <property type="project" value="UniProtKB-KW"/>
</dbReference>
<feature type="non-terminal residue" evidence="7">
    <location>
        <position position="325"/>
    </location>
</feature>
<dbReference type="SFLD" id="SFLDG01082">
    <property type="entry name" value="B12-binding_domain_containing"/>
    <property type="match status" value="1"/>
</dbReference>
<dbReference type="PANTHER" id="PTHR43409:SF16">
    <property type="entry name" value="SLR0320 PROTEIN"/>
    <property type="match status" value="1"/>
</dbReference>
<dbReference type="Pfam" id="PF04055">
    <property type="entry name" value="Radical_SAM"/>
    <property type="match status" value="1"/>
</dbReference>
<keyword evidence="3" id="KW-0479">Metal-binding</keyword>
<protein>
    <recommendedName>
        <fullName evidence="6">B12-binding domain-containing protein</fullName>
    </recommendedName>
</protein>
<dbReference type="AlphaFoldDB" id="A0A382Q6S0"/>
<dbReference type="InterPro" id="IPR058240">
    <property type="entry name" value="rSAM_sf"/>
</dbReference>
<evidence type="ECO:0000256" key="3">
    <source>
        <dbReference type="ARBA" id="ARBA00022723"/>
    </source>
</evidence>
<dbReference type="EMBL" id="UINC01112011">
    <property type="protein sequence ID" value="SVC80638.1"/>
    <property type="molecule type" value="Genomic_DNA"/>
</dbReference>
<feature type="domain" description="B12-binding" evidence="6">
    <location>
        <begin position="5"/>
        <end position="140"/>
    </location>
</feature>
<dbReference type="Gene3D" id="3.40.50.280">
    <property type="entry name" value="Cobalamin-binding domain"/>
    <property type="match status" value="1"/>
</dbReference>
<dbReference type="GO" id="GO:0046872">
    <property type="term" value="F:metal ion binding"/>
    <property type="evidence" value="ECO:0007669"/>
    <property type="project" value="UniProtKB-KW"/>
</dbReference>
<accession>A0A382Q6S0</accession>